<feature type="transmembrane region" description="Helical" evidence="7">
    <location>
        <begin position="272"/>
        <end position="293"/>
    </location>
</feature>
<dbReference type="CDD" id="cd06261">
    <property type="entry name" value="TM_PBP2"/>
    <property type="match status" value="1"/>
</dbReference>
<dbReference type="STRING" id="360807.ERS852392_01647"/>
<keyword evidence="4 7" id="KW-0812">Transmembrane</keyword>
<accession>A0A0M6WY42</accession>
<dbReference type="GO" id="GO:0055085">
    <property type="term" value="P:transmembrane transport"/>
    <property type="evidence" value="ECO:0007669"/>
    <property type="project" value="InterPro"/>
</dbReference>
<evidence type="ECO:0000256" key="4">
    <source>
        <dbReference type="ARBA" id="ARBA00022692"/>
    </source>
</evidence>
<evidence type="ECO:0000313" key="10">
    <source>
        <dbReference type="EMBL" id="CUN13376.1"/>
    </source>
</evidence>
<evidence type="ECO:0000259" key="8">
    <source>
        <dbReference type="PROSITE" id="PS50928"/>
    </source>
</evidence>
<comment type="subcellular location">
    <subcellularLocation>
        <location evidence="1 7">Cell membrane</location>
        <topology evidence="1 7">Multi-pass membrane protein</topology>
    </subcellularLocation>
</comment>
<dbReference type="AlphaFoldDB" id="A0A0M6WY42"/>
<evidence type="ECO:0000313" key="13">
    <source>
        <dbReference type="Proteomes" id="UP000095395"/>
    </source>
</evidence>
<evidence type="ECO:0000313" key="9">
    <source>
        <dbReference type="EMBL" id="CRL42496.1"/>
    </source>
</evidence>
<feature type="transmembrane region" description="Helical" evidence="7">
    <location>
        <begin position="216"/>
        <end position="235"/>
    </location>
</feature>
<keyword evidence="2 7" id="KW-0813">Transport</keyword>
<dbReference type="RefSeq" id="WP_007890397.1">
    <property type="nucleotide sequence ID" value="NZ_CABJFX010000009.1"/>
</dbReference>
<gene>
    <name evidence="10" type="primary">ycjO_3</name>
    <name evidence="11" type="ORF">ERS852392_01647</name>
    <name evidence="10" type="ORF">ERS852444_02035</name>
    <name evidence="9" type="ORF">RIL183_06881</name>
</gene>
<comment type="similarity">
    <text evidence="7">Belongs to the binding-protein-dependent transport system permease family.</text>
</comment>
<feature type="transmembrane region" description="Helical" evidence="7">
    <location>
        <begin position="85"/>
        <end position="106"/>
    </location>
</feature>
<dbReference type="Gene3D" id="1.10.3720.10">
    <property type="entry name" value="MetI-like"/>
    <property type="match status" value="1"/>
</dbReference>
<dbReference type="PROSITE" id="PS50928">
    <property type="entry name" value="ABC_TM1"/>
    <property type="match status" value="1"/>
</dbReference>
<dbReference type="InterPro" id="IPR000515">
    <property type="entry name" value="MetI-like"/>
</dbReference>
<evidence type="ECO:0000256" key="7">
    <source>
        <dbReference type="RuleBase" id="RU363032"/>
    </source>
</evidence>
<dbReference type="GO" id="GO:0005886">
    <property type="term" value="C:plasma membrane"/>
    <property type="evidence" value="ECO:0007669"/>
    <property type="project" value="UniProtKB-SubCell"/>
</dbReference>
<dbReference type="EMBL" id="CYYR01000009">
    <property type="protein sequence ID" value="CUN90022.1"/>
    <property type="molecule type" value="Genomic_DNA"/>
</dbReference>
<evidence type="ECO:0000256" key="2">
    <source>
        <dbReference type="ARBA" id="ARBA00022448"/>
    </source>
</evidence>
<dbReference type="Proteomes" id="UP000095395">
    <property type="component" value="Unassembled WGS sequence"/>
</dbReference>
<evidence type="ECO:0000313" key="12">
    <source>
        <dbReference type="Proteomes" id="UP000049828"/>
    </source>
</evidence>
<dbReference type="EMBL" id="CYXX01000014">
    <property type="protein sequence ID" value="CUN13376.1"/>
    <property type="molecule type" value="Genomic_DNA"/>
</dbReference>
<dbReference type="SUPFAM" id="SSF161098">
    <property type="entry name" value="MetI-like"/>
    <property type="match status" value="1"/>
</dbReference>
<evidence type="ECO:0000256" key="1">
    <source>
        <dbReference type="ARBA" id="ARBA00004651"/>
    </source>
</evidence>
<feature type="transmembrane region" description="Helical" evidence="7">
    <location>
        <begin position="118"/>
        <end position="139"/>
    </location>
</feature>
<feature type="domain" description="ABC transmembrane type-1" evidence="8">
    <location>
        <begin position="81"/>
        <end position="290"/>
    </location>
</feature>
<keyword evidence="6 7" id="KW-0472">Membrane</keyword>
<keyword evidence="3" id="KW-1003">Cell membrane</keyword>
<proteinExistence type="inferred from homology"/>
<dbReference type="InterPro" id="IPR035906">
    <property type="entry name" value="MetI-like_sf"/>
</dbReference>
<organism evidence="9 12">
    <name type="scientific">Roseburia inulinivorans</name>
    <dbReference type="NCBI Taxonomy" id="360807"/>
    <lineage>
        <taxon>Bacteria</taxon>
        <taxon>Bacillati</taxon>
        <taxon>Bacillota</taxon>
        <taxon>Clostridia</taxon>
        <taxon>Lachnospirales</taxon>
        <taxon>Lachnospiraceae</taxon>
        <taxon>Roseburia</taxon>
    </lineage>
</organism>
<dbReference type="Proteomes" id="UP000095453">
    <property type="component" value="Unassembled WGS sequence"/>
</dbReference>
<feature type="transmembrane region" description="Helical" evidence="7">
    <location>
        <begin position="159"/>
        <end position="175"/>
    </location>
</feature>
<keyword evidence="5 7" id="KW-1133">Transmembrane helix</keyword>
<feature type="transmembrane region" description="Helical" evidence="7">
    <location>
        <begin position="20"/>
        <end position="53"/>
    </location>
</feature>
<protein>
    <submittedName>
        <fullName evidence="10">Inner membrane ABC transporter permease protein ycjO</fullName>
    </submittedName>
</protein>
<evidence type="ECO:0000313" key="11">
    <source>
        <dbReference type="EMBL" id="CUN90022.1"/>
    </source>
</evidence>
<dbReference type="EMBL" id="CVRS01000105">
    <property type="protein sequence ID" value="CRL42496.1"/>
    <property type="molecule type" value="Genomic_DNA"/>
</dbReference>
<evidence type="ECO:0000256" key="6">
    <source>
        <dbReference type="ARBA" id="ARBA00023136"/>
    </source>
</evidence>
<dbReference type="PANTHER" id="PTHR30193">
    <property type="entry name" value="ABC TRANSPORTER PERMEASE PROTEIN"/>
    <property type="match status" value="1"/>
</dbReference>
<dbReference type="Pfam" id="PF00528">
    <property type="entry name" value="BPD_transp_1"/>
    <property type="match status" value="1"/>
</dbReference>
<keyword evidence="12" id="KW-1185">Reference proteome</keyword>
<name>A0A0M6WY42_9FIRM</name>
<evidence type="ECO:0000256" key="3">
    <source>
        <dbReference type="ARBA" id="ARBA00022475"/>
    </source>
</evidence>
<dbReference type="InterPro" id="IPR051393">
    <property type="entry name" value="ABC_transporter_permease"/>
</dbReference>
<sequence length="304" mass="34401">MRRSKKKDFSKVIKKQNKSWFHRLVSGAFLAPSVLGVLLFFVLPFLVVIYFSFVNNPVAKKFVGLTNYINVIQNGAFRTAVGNTLFFSVVAVPLAVILGMALAFLLDAGIPLKSELRSCFLTPLMVPTASIVLIWQVLFDYNGVVNVAVQKFGGGQVDWLKSSAGLLVIILLFLWKNLGYNMILFLSAMGNIPKDIIEVAELDGANRWQIFLHVKLRYLSPTIMFVTILSMINSFKVFREIYLLTGEYPYGALYMLQHYMNNTFASADYQKLSTAAIYMSFVMIVIMGILFWVEHHFGKDLEEE</sequence>
<reference evidence="9" key="2">
    <citation type="submission" date="2015-05" db="EMBL/GenBank/DDBJ databases">
        <authorList>
            <person name="Wang D.B."/>
            <person name="Wang M."/>
        </authorList>
    </citation>
    <scope>NUCLEOTIDE SEQUENCE [LARGE SCALE GENOMIC DNA]</scope>
    <source>
        <strain evidence="9">L1-83</strain>
    </source>
</reference>
<reference evidence="12" key="1">
    <citation type="submission" date="2015-05" db="EMBL/GenBank/DDBJ databases">
        <authorList>
            <consortium name="Pathogen Informatics"/>
        </authorList>
    </citation>
    <scope>NUCLEOTIDE SEQUENCE [LARGE SCALE GENOMIC DNA]</scope>
    <source>
        <strain evidence="11 13">2789STDY5608835</strain>
        <strain evidence="10 14">2789STDY5608887</strain>
        <strain evidence="12">L1-83</strain>
    </source>
</reference>
<dbReference type="Proteomes" id="UP000049828">
    <property type="component" value="Unassembled WGS sequence"/>
</dbReference>
<evidence type="ECO:0000313" key="14">
    <source>
        <dbReference type="Proteomes" id="UP000095453"/>
    </source>
</evidence>
<dbReference type="PANTHER" id="PTHR30193:SF37">
    <property type="entry name" value="INNER MEMBRANE ABC TRANSPORTER PERMEASE PROTEIN YCJO"/>
    <property type="match status" value="1"/>
</dbReference>
<evidence type="ECO:0000256" key="5">
    <source>
        <dbReference type="ARBA" id="ARBA00022989"/>
    </source>
</evidence>
<dbReference type="GeneID" id="75162918"/>